<sequence length="247" mass="27072">MLRQGLLVFFIILPLAGIGAEKLAPFKPRGAKELENLPAKTSKDEGVFLVSEMFDLFATEVEWKYKNPELTALFKKAKPACMIPISKYPPSYFAEDAKIVYVDRDFKKGTGRTVAACANYVQQSLKNSGVADKFEGKIRTTLSIEDLMAFQQNQDFMKMLKEQYPNNIFGKYSFSTLAAGKTLAAGESPVAIQMGAPAPGATAPVPSLTDEKPSNKNPLIAFSLGTALALIFGVIYVVRSKRQTPSR</sequence>
<evidence type="ECO:0000313" key="2">
    <source>
        <dbReference type="EMBL" id="KYG66609.1"/>
    </source>
</evidence>
<dbReference type="EMBL" id="LUKE01000001">
    <property type="protein sequence ID" value="KYG66609.1"/>
    <property type="molecule type" value="Genomic_DNA"/>
</dbReference>
<name>A0A150WQN3_BDEBC</name>
<gene>
    <name evidence="2" type="ORF">AZI86_06070</name>
</gene>
<keyword evidence="1" id="KW-0812">Transmembrane</keyword>
<keyword evidence="1" id="KW-1133">Transmembrane helix</keyword>
<keyword evidence="3" id="KW-1185">Reference proteome</keyword>
<accession>A0A150WQN3</accession>
<reference evidence="2 3" key="1">
    <citation type="submission" date="2016-03" db="EMBL/GenBank/DDBJ databases">
        <authorList>
            <person name="Ploux O."/>
        </authorList>
    </citation>
    <scope>NUCLEOTIDE SEQUENCE [LARGE SCALE GENOMIC DNA]</scope>
    <source>
        <strain evidence="2 3">R0</strain>
    </source>
</reference>
<evidence type="ECO:0000256" key="1">
    <source>
        <dbReference type="SAM" id="Phobius"/>
    </source>
</evidence>
<feature type="transmembrane region" description="Helical" evidence="1">
    <location>
        <begin position="219"/>
        <end position="238"/>
    </location>
</feature>
<protein>
    <submittedName>
        <fullName evidence="2">Uncharacterized protein</fullName>
    </submittedName>
</protein>
<comment type="caution">
    <text evidence="2">The sequence shown here is derived from an EMBL/GenBank/DDBJ whole genome shotgun (WGS) entry which is preliminary data.</text>
</comment>
<organism evidence="2 3">
    <name type="scientific">Bdellovibrio bacteriovorus</name>
    <dbReference type="NCBI Taxonomy" id="959"/>
    <lineage>
        <taxon>Bacteria</taxon>
        <taxon>Pseudomonadati</taxon>
        <taxon>Bdellovibrionota</taxon>
        <taxon>Bdellovibrionia</taxon>
        <taxon>Bdellovibrionales</taxon>
        <taxon>Pseudobdellovibrionaceae</taxon>
        <taxon>Bdellovibrio</taxon>
    </lineage>
</organism>
<keyword evidence="1" id="KW-0472">Membrane</keyword>
<dbReference type="Proteomes" id="UP000075320">
    <property type="component" value="Unassembled WGS sequence"/>
</dbReference>
<dbReference type="AlphaFoldDB" id="A0A150WQN3"/>
<proteinExistence type="predicted"/>
<evidence type="ECO:0000313" key="3">
    <source>
        <dbReference type="Proteomes" id="UP000075320"/>
    </source>
</evidence>